<organism evidence="19 20">
    <name type="scientific">Callithrix jacchus</name>
    <name type="common">White-tufted-ear marmoset</name>
    <name type="synonym">Simia Jacchus</name>
    <dbReference type="NCBI Taxonomy" id="9483"/>
    <lineage>
        <taxon>Eukaryota</taxon>
        <taxon>Metazoa</taxon>
        <taxon>Chordata</taxon>
        <taxon>Craniata</taxon>
        <taxon>Vertebrata</taxon>
        <taxon>Euteleostomi</taxon>
        <taxon>Mammalia</taxon>
        <taxon>Eutheria</taxon>
        <taxon>Euarchontoglires</taxon>
        <taxon>Primates</taxon>
        <taxon>Haplorrhini</taxon>
        <taxon>Platyrrhini</taxon>
        <taxon>Cebidae</taxon>
        <taxon>Callitrichinae</taxon>
        <taxon>Callithrix</taxon>
        <taxon>Callithrix</taxon>
    </lineage>
</organism>
<dbReference type="EMBL" id="GAMS01009368">
    <property type="protein sequence ID" value="JAB13768.1"/>
    <property type="molecule type" value="mRNA"/>
</dbReference>
<evidence type="ECO:0000313" key="19">
    <source>
        <dbReference type="Ensembl" id="ENSCJAP00000017965.2"/>
    </source>
</evidence>
<dbReference type="InterPro" id="IPR000770">
    <property type="entry name" value="SAND_dom"/>
</dbReference>
<feature type="region of interest" description="Disordered" evidence="12">
    <location>
        <begin position="370"/>
        <end position="398"/>
    </location>
</feature>
<dbReference type="EMBL" id="GAMP01001781">
    <property type="protein sequence ID" value="JAB50974.1"/>
    <property type="molecule type" value="mRNA"/>
</dbReference>
<evidence type="ECO:0000256" key="9">
    <source>
        <dbReference type="ARBA" id="ARBA00023242"/>
    </source>
</evidence>
<dbReference type="STRING" id="9483.ENSCJAP00000017965"/>
<dbReference type="SMART" id="SM00258">
    <property type="entry name" value="SAND"/>
    <property type="match status" value="1"/>
</dbReference>
<dbReference type="EMBL" id="GAMR01009557">
    <property type="protein sequence ID" value="JAB24375.1"/>
    <property type="molecule type" value="mRNA"/>
</dbReference>
<dbReference type="AlphaFoldDB" id="F7I7E1"/>
<dbReference type="SUPFAM" id="SSF63763">
    <property type="entry name" value="SAND domain-like"/>
    <property type="match status" value="1"/>
</dbReference>
<comment type="function">
    <text evidence="10">Trans-acting factor that binds to glucocorticoid modulatory elements (GME) present in the TAT (tyrosine aminotransferase) promoter and increases sensitivity to low concentrations of glucocorticoids. Also binds to the transferrin receptor promoter. Essential auxiliary factor for the replication of parvoviruses.</text>
</comment>
<dbReference type="Ensembl" id="ENSCJAT00000018991.4">
    <property type="protein sequence ID" value="ENSCJAP00000017965.2"/>
    <property type="gene ID" value="ENSCJAG00000009754.4"/>
</dbReference>
<dbReference type="GO" id="GO:0051008">
    <property type="term" value="F:Hsp27 protein binding"/>
    <property type="evidence" value="ECO:0007669"/>
    <property type="project" value="Ensembl"/>
</dbReference>
<sequence length="573" mass="62545">MANAEVSVPVGDVVVVPTEGNEGENPEDTKTQVILQLQPVQQGLFIDGHFYNRIYEAGSENNTAVVAVETHTIHKIEEGIDAGAIEANEDMEIAYPITCGESKAILLWKKFVCPGINVKCVKFNDQLISPKHFVHLAGKSTLKDWKRAIRLGGIMLRKMMDSGQIDFYQHDKVCSNTCRSTKFDLLISSARAPVPGQQTSVVQTPTSADGSITQIAISEESMEEAGLEWNSALTAAVTMATEEGVKKDSEEISEDTLMFWKGIADVGLMEEVVCNIQKEIEELLRGVQQRLIQAPFQVTDAAVLNNVAHTFGLMDTVKKVLDNRRNQVEQGEEQFLYTLTDLERQLEEQKKQAQDHRLKSQTVQNVVLMPVSTPKPPKRPRLQRPASTTVLSPSPPVQQPQFTVISPITITPVGQSFSMGNIPVATLSQGSSPVTVHTLPSGPQLFRYATVVSSAKSSSPDTVTIHPSSSLALLSSTAMQDGSTLGNMTTMVSPVELVAMESGLTSAIQAVESTSEDGQTIIEIDPAPDPEAEDTEGKAVILETELRTEEKVVAEMEEHQHQVHNVEIVVLED</sequence>
<dbReference type="PANTHER" id="PTHR10417:SF3">
    <property type="entry name" value="GLUCOCORTICOID MODULATORY ELEMENT-BINDING PROTEIN 1"/>
    <property type="match status" value="1"/>
</dbReference>
<dbReference type="GeneTree" id="ENSGT00410000025596"/>
<evidence type="ECO:0000313" key="16">
    <source>
        <dbReference type="EMBL" id="JAB24375.1"/>
    </source>
</evidence>
<dbReference type="EMBL" id="GAMQ01006849">
    <property type="protein sequence ID" value="JAB35002.1"/>
    <property type="molecule type" value="mRNA"/>
</dbReference>
<keyword evidence="3" id="KW-0479">Metal-binding</keyword>
<dbReference type="EMBL" id="GAMT01001494">
    <property type="protein sequence ID" value="JAB10367.1"/>
    <property type="molecule type" value="mRNA"/>
</dbReference>
<dbReference type="OMA" id="SPINQQA"/>
<dbReference type="eggNOG" id="KOG4333">
    <property type="taxonomic scope" value="Eukaryota"/>
</dbReference>
<keyword evidence="4" id="KW-0862">Zinc</keyword>
<dbReference type="Gene3D" id="3.10.390.10">
    <property type="entry name" value="SAND domain-like"/>
    <property type="match status" value="1"/>
</dbReference>
<dbReference type="EMBL" id="GAMP01001782">
    <property type="protein sequence ID" value="JAB50973.1"/>
    <property type="molecule type" value="mRNA"/>
</dbReference>
<evidence type="ECO:0000256" key="8">
    <source>
        <dbReference type="ARBA" id="ARBA00023163"/>
    </source>
</evidence>
<dbReference type="EMBL" id="GAMP01001780">
    <property type="protein sequence ID" value="JAB50975.1"/>
    <property type="molecule type" value="mRNA"/>
</dbReference>
<evidence type="ECO:0000256" key="5">
    <source>
        <dbReference type="ARBA" id="ARBA00023015"/>
    </source>
</evidence>
<evidence type="ECO:0000256" key="4">
    <source>
        <dbReference type="ARBA" id="ARBA00022833"/>
    </source>
</evidence>
<reference evidence="14" key="2">
    <citation type="journal article" date="2014" name="Gigascience">
        <title>De novo assembly of the common marmoset transcriptome from NextGen mRNA sequences.</title>
        <authorList>
            <person name="Maudhoo M.D."/>
            <person name="Ren D."/>
            <person name="Gradnigo J.S."/>
            <person name="Gibbs R.M."/>
            <person name="Lubker A.C."/>
            <person name="Moriyama E.N."/>
            <person name="French J.A."/>
            <person name="Norgren R.B.Jr."/>
        </authorList>
    </citation>
    <scope>NUCLEOTIDE SEQUENCE</scope>
    <source>
        <tissue evidence="14">Bladder</tissue>
        <tissue evidence="18">Cerebellum</tissue>
        <tissue evidence="16">Cerebral cortex</tissue>
        <tissue evidence="15">Hippocampus</tissue>
        <tissue evidence="17">Skeletal muscle</tissue>
    </source>
</reference>
<dbReference type="RefSeq" id="XP_035164296.1">
    <property type="nucleotide sequence ID" value="XM_035308405.2"/>
</dbReference>
<dbReference type="InterPro" id="IPR010919">
    <property type="entry name" value="SAND-like_dom_sf"/>
</dbReference>
<dbReference type="HOGENOM" id="CLU_030344_1_0_1"/>
<evidence type="ECO:0000256" key="3">
    <source>
        <dbReference type="ARBA" id="ARBA00022723"/>
    </source>
</evidence>
<evidence type="ECO:0000256" key="6">
    <source>
        <dbReference type="ARBA" id="ARBA00023054"/>
    </source>
</evidence>
<dbReference type="KEGG" id="cjc:100400903"/>
<evidence type="ECO:0000256" key="2">
    <source>
        <dbReference type="ARBA" id="ARBA00022490"/>
    </source>
</evidence>
<evidence type="ECO:0000313" key="20">
    <source>
        <dbReference type="Proteomes" id="UP000008225"/>
    </source>
</evidence>
<dbReference type="PROSITE" id="PS50864">
    <property type="entry name" value="SAND"/>
    <property type="match status" value="1"/>
</dbReference>
<accession>F7I7E1</accession>
<dbReference type="RefSeq" id="XP_002750566.1">
    <property type="nucleotide sequence ID" value="XM_002750520.6"/>
</dbReference>
<dbReference type="Pfam" id="PF25892">
    <property type="entry name" value="Spe-44"/>
    <property type="match status" value="1"/>
</dbReference>
<dbReference type="GeneID" id="100400903"/>
<protein>
    <submittedName>
        <fullName evidence="19">Glucocorticoid modulatory element binding protein 1</fullName>
    </submittedName>
    <submittedName>
        <fullName evidence="14">Glucocorticoid modulatory element-binding protein 1 isoform 1</fullName>
    </submittedName>
</protein>
<evidence type="ECO:0000256" key="11">
    <source>
        <dbReference type="SAM" id="Coils"/>
    </source>
</evidence>
<dbReference type="GO" id="GO:0046872">
    <property type="term" value="F:metal ion binding"/>
    <property type="evidence" value="ECO:0007669"/>
    <property type="project" value="UniProtKB-KW"/>
</dbReference>
<dbReference type="InterPro" id="IPR059099">
    <property type="entry name" value="GMEB1/2/Spe-44_dom"/>
</dbReference>
<evidence type="ECO:0000259" key="13">
    <source>
        <dbReference type="PROSITE" id="PS50864"/>
    </source>
</evidence>
<dbReference type="GO" id="GO:0001228">
    <property type="term" value="F:DNA-binding transcription activator activity, RNA polymerase II-specific"/>
    <property type="evidence" value="ECO:0007669"/>
    <property type="project" value="Ensembl"/>
</dbReference>
<evidence type="ECO:0000313" key="14">
    <source>
        <dbReference type="EMBL" id="JAB10367.1"/>
    </source>
</evidence>
<keyword evidence="5" id="KW-0805">Transcription regulation</keyword>
<evidence type="ECO:0000256" key="1">
    <source>
        <dbReference type="ARBA" id="ARBA00004496"/>
    </source>
</evidence>
<dbReference type="OrthoDB" id="5792412at2759"/>
<keyword evidence="7" id="KW-0238">DNA-binding</keyword>
<dbReference type="GO" id="GO:0005737">
    <property type="term" value="C:cytoplasm"/>
    <property type="evidence" value="ECO:0007669"/>
    <property type="project" value="UniProtKB-SubCell"/>
</dbReference>
<feature type="coiled-coil region" evidence="11">
    <location>
        <begin position="332"/>
        <end position="359"/>
    </location>
</feature>
<evidence type="ECO:0000256" key="7">
    <source>
        <dbReference type="ARBA" id="ARBA00023125"/>
    </source>
</evidence>
<keyword evidence="8" id="KW-0804">Transcription</keyword>
<reference evidence="19" key="3">
    <citation type="submission" date="2025-05" db="UniProtKB">
        <authorList>
            <consortium name="Ensembl"/>
        </authorList>
    </citation>
    <scope>IDENTIFICATION</scope>
</reference>
<keyword evidence="20" id="KW-1185">Reference proteome</keyword>
<dbReference type="Pfam" id="PF01342">
    <property type="entry name" value="SAND"/>
    <property type="match status" value="1"/>
</dbReference>
<evidence type="ECO:0000313" key="15">
    <source>
        <dbReference type="EMBL" id="JAB13768.1"/>
    </source>
</evidence>
<gene>
    <name evidence="14 19" type="primary">GMEB1</name>
</gene>
<dbReference type="Proteomes" id="UP000008225">
    <property type="component" value="Chromosome 7"/>
</dbReference>
<evidence type="ECO:0000313" key="17">
    <source>
        <dbReference type="EMBL" id="JAB35002.1"/>
    </source>
</evidence>
<keyword evidence="6 11" id="KW-0175">Coiled coil</keyword>
<reference evidence="19" key="1">
    <citation type="submission" date="2009-03" db="EMBL/GenBank/DDBJ databases">
        <authorList>
            <person name="Warren W."/>
            <person name="Ye L."/>
            <person name="Minx P."/>
            <person name="Worley K."/>
            <person name="Gibbs R."/>
            <person name="Wilson R.K."/>
        </authorList>
    </citation>
    <scope>NUCLEOTIDE SEQUENCE [LARGE SCALE GENOMIC DNA]</scope>
</reference>
<dbReference type="GO" id="GO:0005654">
    <property type="term" value="C:nucleoplasm"/>
    <property type="evidence" value="ECO:0007669"/>
    <property type="project" value="Ensembl"/>
</dbReference>
<comment type="subcellular location">
    <subcellularLocation>
        <location evidence="1">Cytoplasm</location>
    </subcellularLocation>
</comment>
<evidence type="ECO:0000256" key="12">
    <source>
        <dbReference type="SAM" id="MobiDB-lite"/>
    </source>
</evidence>
<dbReference type="GO" id="GO:0000978">
    <property type="term" value="F:RNA polymerase II cis-regulatory region sequence-specific DNA binding"/>
    <property type="evidence" value="ECO:0007669"/>
    <property type="project" value="Ensembl"/>
</dbReference>
<evidence type="ECO:0000313" key="18">
    <source>
        <dbReference type="EMBL" id="JAB50973.1"/>
    </source>
</evidence>
<keyword evidence="2" id="KW-0963">Cytoplasm</keyword>
<dbReference type="FunFam" id="3.10.390.10:FF:000003">
    <property type="entry name" value="glucocorticoid modulatory element-binding protein 1 isoform X2"/>
    <property type="match status" value="1"/>
</dbReference>
<evidence type="ECO:0000256" key="10">
    <source>
        <dbReference type="ARBA" id="ARBA00056047"/>
    </source>
</evidence>
<feature type="domain" description="SAND" evidence="13">
    <location>
        <begin position="77"/>
        <end position="166"/>
    </location>
</feature>
<name>F7I7E1_CALJA</name>
<dbReference type="Bgee" id="ENSCJAG00000009754">
    <property type="expression patterns" value="Expressed in testis and 6 other cell types or tissues"/>
</dbReference>
<dbReference type="GO" id="GO:0042802">
    <property type="term" value="F:identical protein binding"/>
    <property type="evidence" value="ECO:0007669"/>
    <property type="project" value="Ensembl"/>
</dbReference>
<dbReference type="PANTHER" id="PTHR10417">
    <property type="entry name" value="GLUCOCORTICOID MODULATORY ELEMENT-BINDING PROTEIN"/>
    <property type="match status" value="1"/>
</dbReference>
<proteinExistence type="evidence at transcript level"/>
<dbReference type="CTD" id="10691"/>
<keyword evidence="9" id="KW-0539">Nucleus</keyword>